<feature type="domain" description="ABC-2 type transporter transmembrane" evidence="7">
    <location>
        <begin position="27"/>
        <end position="386"/>
    </location>
</feature>
<evidence type="ECO:0000256" key="6">
    <source>
        <dbReference type="SAM" id="Phobius"/>
    </source>
</evidence>
<dbReference type="GO" id="GO:0140359">
    <property type="term" value="F:ABC-type transporter activity"/>
    <property type="evidence" value="ECO:0007669"/>
    <property type="project" value="InterPro"/>
</dbReference>
<evidence type="ECO:0000313" key="8">
    <source>
        <dbReference type="EMBL" id="AOV08994.1"/>
    </source>
</evidence>
<dbReference type="KEGG" id="surl:BI350_16535"/>
<evidence type="ECO:0000256" key="5">
    <source>
        <dbReference type="ARBA" id="ARBA00023136"/>
    </source>
</evidence>
<dbReference type="PANTHER" id="PTHR30294">
    <property type="entry name" value="MEMBRANE COMPONENT OF ABC TRANSPORTER YHHJ-RELATED"/>
    <property type="match status" value="1"/>
</dbReference>
<feature type="transmembrane region" description="Helical" evidence="6">
    <location>
        <begin position="367"/>
        <end position="389"/>
    </location>
</feature>
<protein>
    <submittedName>
        <fullName evidence="8">Sodium ABC transporter permease</fullName>
    </submittedName>
</protein>
<keyword evidence="3 6" id="KW-0812">Transmembrane</keyword>
<dbReference type="InterPro" id="IPR013525">
    <property type="entry name" value="ABC2_TM"/>
</dbReference>
<feature type="transmembrane region" description="Helical" evidence="6">
    <location>
        <begin position="180"/>
        <end position="205"/>
    </location>
</feature>
<dbReference type="GO" id="GO:0005886">
    <property type="term" value="C:plasma membrane"/>
    <property type="evidence" value="ECO:0007669"/>
    <property type="project" value="UniProtKB-SubCell"/>
</dbReference>
<dbReference type="AlphaFoldDB" id="A0A1D8JJW0"/>
<feature type="transmembrane region" description="Helical" evidence="6">
    <location>
        <begin position="226"/>
        <end position="251"/>
    </location>
</feature>
<feature type="transmembrane region" description="Helical" evidence="6">
    <location>
        <begin position="337"/>
        <end position="355"/>
    </location>
</feature>
<dbReference type="InterPro" id="IPR051449">
    <property type="entry name" value="ABC-2_transporter_component"/>
</dbReference>
<keyword evidence="9" id="KW-1185">Reference proteome</keyword>
<gene>
    <name evidence="8" type="ORF">BI350_16535</name>
</gene>
<keyword evidence="5 6" id="KW-0472">Membrane</keyword>
<keyword evidence="4 6" id="KW-1133">Transmembrane helix</keyword>
<dbReference type="EMBL" id="CP017560">
    <property type="protein sequence ID" value="AOV08994.1"/>
    <property type="molecule type" value="Genomic_DNA"/>
</dbReference>
<accession>A0A1D8JJW0</accession>
<evidence type="ECO:0000256" key="2">
    <source>
        <dbReference type="ARBA" id="ARBA00022475"/>
    </source>
</evidence>
<dbReference type="Proteomes" id="UP000185746">
    <property type="component" value="Chromosome"/>
</dbReference>
<feature type="transmembrane region" description="Helical" evidence="6">
    <location>
        <begin position="311"/>
        <end position="331"/>
    </location>
</feature>
<dbReference type="PANTHER" id="PTHR30294:SF29">
    <property type="entry name" value="MULTIDRUG ABC TRANSPORTER PERMEASE YBHS-RELATED"/>
    <property type="match status" value="1"/>
</dbReference>
<evidence type="ECO:0000256" key="3">
    <source>
        <dbReference type="ARBA" id="ARBA00022692"/>
    </source>
</evidence>
<feature type="transmembrane region" description="Helical" evidence="6">
    <location>
        <begin position="29"/>
        <end position="53"/>
    </location>
</feature>
<comment type="subcellular location">
    <subcellularLocation>
        <location evidence="1">Cell membrane</location>
        <topology evidence="1">Multi-pass membrane protein</topology>
    </subcellularLocation>
</comment>
<evidence type="ECO:0000256" key="4">
    <source>
        <dbReference type="ARBA" id="ARBA00022989"/>
    </source>
</evidence>
<feature type="transmembrane region" description="Helical" evidence="6">
    <location>
        <begin position="276"/>
        <end position="299"/>
    </location>
</feature>
<evidence type="ECO:0000313" key="9">
    <source>
        <dbReference type="Proteomes" id="UP000185746"/>
    </source>
</evidence>
<reference evidence="8 9" key="1">
    <citation type="submission" date="2016-09" db="EMBL/GenBank/DDBJ databases">
        <title>Complete genome sequence of the Lysinibacillus sphaericus LMG 22257, a specie of Bacillus with ureolytic activity that can effectively biodeposit calcium carbonate.</title>
        <authorList>
            <person name="Yan W."/>
        </authorList>
    </citation>
    <scope>NUCLEOTIDE SEQUENCE [LARGE SCALE GENOMIC DNA]</scope>
    <source>
        <strain evidence="8 9">LMG 22257</strain>
    </source>
</reference>
<proteinExistence type="predicted"/>
<evidence type="ECO:0000256" key="1">
    <source>
        <dbReference type="ARBA" id="ARBA00004651"/>
    </source>
</evidence>
<keyword evidence="2" id="KW-1003">Cell membrane</keyword>
<organism evidence="8 9">
    <name type="scientific">Sporosarcina ureilytica</name>
    <dbReference type="NCBI Taxonomy" id="298596"/>
    <lineage>
        <taxon>Bacteria</taxon>
        <taxon>Bacillati</taxon>
        <taxon>Bacillota</taxon>
        <taxon>Bacilli</taxon>
        <taxon>Bacillales</taxon>
        <taxon>Caryophanaceae</taxon>
        <taxon>Sporosarcina</taxon>
    </lineage>
</organism>
<sequence length="409" mass="45275">MNGRGVIKVRNFGIVFKTIYKESIKTKSFLSITIGLVLLSFLLFASPAIISYFDKNKPADTYKIVNGTNLPLSVEELTNLGGEWELAKPDNINSLKEAVKNEELSGVFVLDEQPNQIQLDVYMPKVNQKLLLTLEAYLEQTKLVSLAVTEAIDPAVLQSLNTPVLSHIQPLYETEPNAMLIVYGLIAIMFLAISTYGNNVATAIASEKSSRVMEVMITKVAPIPMMYGKILGIGLASLTQLFSFIGSFFVWSNLGIFKAPEGSIVQTIMDTITWEMAAYIFVFFIIGYFIYATLFAIIGSMVSRPDDLSSATMPIVIILMASLVVEMLFVMDYPEGKVAMISSYIPFTAPMSVLIRIVYHTISPIEIAVTLSVMLLFIALFAALAARIYPKGVLKSDTLTFKQLIQFNR</sequence>
<dbReference type="Pfam" id="PF12698">
    <property type="entry name" value="ABC2_membrane_3"/>
    <property type="match status" value="1"/>
</dbReference>
<evidence type="ECO:0000259" key="7">
    <source>
        <dbReference type="Pfam" id="PF12698"/>
    </source>
</evidence>
<name>A0A1D8JJW0_9BACL</name>